<proteinExistence type="predicted"/>
<dbReference type="KEGG" id="pau:PA14_72350"/>
<feature type="compositionally biased region" description="Basic and acidic residues" evidence="1">
    <location>
        <begin position="38"/>
        <end position="48"/>
    </location>
</feature>
<dbReference type="HOGENOM" id="CLU_2864347_0_0_6"/>
<gene>
    <name evidence="2" type="ordered locus">PA14_72350</name>
</gene>
<dbReference type="BioCyc" id="PAER208963:G1G74-6086-MONOMER"/>
<feature type="region of interest" description="Disordered" evidence="1">
    <location>
        <begin position="24"/>
        <end position="64"/>
    </location>
</feature>
<sequence>MQGPGASCPSWEVESRSSSLRWMVAGHATPSGTPSPAVDKRHSVDNRAVKPFWEGASERAGGRL</sequence>
<evidence type="ECO:0000256" key="1">
    <source>
        <dbReference type="SAM" id="MobiDB-lite"/>
    </source>
</evidence>
<dbReference type="AlphaFoldDB" id="A0A0H2ZJJ7"/>
<evidence type="ECO:0000313" key="2">
    <source>
        <dbReference type="EMBL" id="ABJ14866.1"/>
    </source>
</evidence>
<dbReference type="Proteomes" id="UP000000653">
    <property type="component" value="Chromosome"/>
</dbReference>
<accession>A0A0H2ZJJ7</accession>
<name>A0A0H2ZJJ7_PSEAB</name>
<protein>
    <submittedName>
        <fullName evidence="2">Uncharacterized protein</fullName>
    </submittedName>
</protein>
<organism evidence="2 3">
    <name type="scientific">Pseudomonas aeruginosa (strain UCBPP-PA14)</name>
    <dbReference type="NCBI Taxonomy" id="208963"/>
    <lineage>
        <taxon>Bacteria</taxon>
        <taxon>Pseudomonadati</taxon>
        <taxon>Pseudomonadota</taxon>
        <taxon>Gammaproteobacteria</taxon>
        <taxon>Pseudomonadales</taxon>
        <taxon>Pseudomonadaceae</taxon>
        <taxon>Pseudomonas</taxon>
    </lineage>
</organism>
<reference evidence="2 3" key="1">
    <citation type="journal article" date="2006" name="Genome Biol.">
        <title>Genomic analysis reveals that Pseudomonas aeruginosa virulence is combinatorial.</title>
        <authorList>
            <person name="Lee D.G."/>
            <person name="Urbach J.M."/>
            <person name="Wu G."/>
            <person name="Liberati N.T."/>
            <person name="Feinbaum R.L."/>
            <person name="Miyata S."/>
            <person name="Diggins L.T."/>
            <person name="He J."/>
            <person name="Saucier M."/>
            <person name="Deziel E."/>
            <person name="Friedman L."/>
            <person name="Li L."/>
            <person name="Grills G."/>
            <person name="Montgomery K."/>
            <person name="Kucherlapati R."/>
            <person name="Rahme L.G."/>
            <person name="Ausubel F.M."/>
        </authorList>
    </citation>
    <scope>NUCLEOTIDE SEQUENCE [LARGE SCALE GENOMIC DNA]</scope>
    <source>
        <strain evidence="2 3">UCBPP-PA14</strain>
    </source>
</reference>
<evidence type="ECO:0000313" key="3">
    <source>
        <dbReference type="Proteomes" id="UP000000653"/>
    </source>
</evidence>
<dbReference type="EMBL" id="CP000438">
    <property type="protein sequence ID" value="ABJ14866.1"/>
    <property type="molecule type" value="Genomic_DNA"/>
</dbReference>